<name>A0ABW1L126_9PROT</name>
<organism evidence="2 3">
    <name type="scientific">Hyphococcus aureus</name>
    <dbReference type="NCBI Taxonomy" id="2666033"/>
    <lineage>
        <taxon>Bacteria</taxon>
        <taxon>Pseudomonadati</taxon>
        <taxon>Pseudomonadota</taxon>
        <taxon>Alphaproteobacteria</taxon>
        <taxon>Parvularculales</taxon>
        <taxon>Parvularculaceae</taxon>
        <taxon>Hyphococcus</taxon>
    </lineage>
</organism>
<gene>
    <name evidence="2" type="ORF">ACFMB1_17465</name>
</gene>
<keyword evidence="1" id="KW-0812">Transmembrane</keyword>
<feature type="transmembrane region" description="Helical" evidence="1">
    <location>
        <begin position="90"/>
        <end position="112"/>
    </location>
</feature>
<evidence type="ECO:0000313" key="3">
    <source>
        <dbReference type="Proteomes" id="UP001596116"/>
    </source>
</evidence>
<dbReference type="Proteomes" id="UP001596116">
    <property type="component" value="Unassembled WGS sequence"/>
</dbReference>
<feature type="transmembrane region" description="Helical" evidence="1">
    <location>
        <begin position="322"/>
        <end position="345"/>
    </location>
</feature>
<protein>
    <submittedName>
        <fullName evidence="2">DUF819 family protein</fullName>
    </submittedName>
</protein>
<keyword evidence="3" id="KW-1185">Reference proteome</keyword>
<feature type="transmembrane region" description="Helical" evidence="1">
    <location>
        <begin position="357"/>
        <end position="378"/>
    </location>
</feature>
<feature type="transmembrane region" description="Helical" evidence="1">
    <location>
        <begin position="32"/>
        <end position="51"/>
    </location>
</feature>
<feature type="transmembrane region" description="Helical" evidence="1">
    <location>
        <begin position="264"/>
        <end position="281"/>
    </location>
</feature>
<dbReference type="EMBL" id="JBHPON010000003">
    <property type="protein sequence ID" value="MFC6037350.1"/>
    <property type="molecule type" value="Genomic_DNA"/>
</dbReference>
<comment type="caution">
    <text evidence="2">The sequence shown here is derived from an EMBL/GenBank/DDBJ whole genome shotgun (WGS) entry which is preliminary data.</text>
</comment>
<dbReference type="RefSeq" id="WP_379881254.1">
    <property type="nucleotide sequence ID" value="NZ_JBHPON010000003.1"/>
</dbReference>
<feature type="transmembrane region" description="Helical" evidence="1">
    <location>
        <begin position="119"/>
        <end position="140"/>
    </location>
</feature>
<dbReference type="Pfam" id="PF05684">
    <property type="entry name" value="DUF819"/>
    <property type="match status" value="1"/>
</dbReference>
<feature type="transmembrane region" description="Helical" evidence="1">
    <location>
        <begin position="236"/>
        <end position="252"/>
    </location>
</feature>
<sequence length="379" mass="39662">MIAADNIFSLLAVLLFISAAAAIMETTRVGRRISGVGFVLIGAFVAAHFNLIPRSAPLYDVIWAYLVPLAIALFLLKADLIKVFTEGGRVLVAFAIGAIGAAAGAVIGALLFDLGPHEPAIAAIYSATYIGGSLNFVAVAEAVRLDDPSELAAALAIDNILGVGFIICMNFVAGWAFLKKRFPWRLESIWGSAEDGGASDSGQAYSFANLLTAIALAAAVVAVSTSIAAYLGYESYSLLFITVAMTLVATAGRRFVSRLRGEDIVAMIFMYLFFAIIGAGADLNAMLNSAPGLFLEVLMIFAVHLVFIFIAGAALKLNHAEIIIASLACIAGPPIAAAIAILMNWRNLVAPGIMTGILGYIIGNFVGIGIFRLLGGVLQ</sequence>
<evidence type="ECO:0000256" key="1">
    <source>
        <dbReference type="SAM" id="Phobius"/>
    </source>
</evidence>
<accession>A0ABW1L126</accession>
<proteinExistence type="predicted"/>
<evidence type="ECO:0000313" key="2">
    <source>
        <dbReference type="EMBL" id="MFC6037350.1"/>
    </source>
</evidence>
<feature type="transmembrane region" description="Helical" evidence="1">
    <location>
        <begin position="207"/>
        <end position="230"/>
    </location>
</feature>
<keyword evidence="1" id="KW-0472">Membrane</keyword>
<dbReference type="PANTHER" id="PTHR34289:SF8">
    <property type="entry name" value="DUF819 DOMAIN-CONTAINING PROTEIN"/>
    <property type="match status" value="1"/>
</dbReference>
<keyword evidence="1" id="KW-1133">Transmembrane helix</keyword>
<feature type="transmembrane region" description="Helical" evidence="1">
    <location>
        <begin position="160"/>
        <end position="178"/>
    </location>
</feature>
<dbReference type="PANTHER" id="PTHR34289">
    <property type="entry name" value="PROTEIN, PUTATIVE (DUF819)-RELATED"/>
    <property type="match status" value="1"/>
</dbReference>
<reference evidence="2 3" key="1">
    <citation type="submission" date="2024-09" db="EMBL/GenBank/DDBJ databases">
        <authorList>
            <person name="Zhang Z.-H."/>
        </authorList>
    </citation>
    <scope>NUCLEOTIDE SEQUENCE [LARGE SCALE GENOMIC DNA]</scope>
    <source>
        <strain evidence="2 3">HHTR114</strain>
    </source>
</reference>
<feature type="transmembrane region" description="Helical" evidence="1">
    <location>
        <begin position="58"/>
        <end position="78"/>
    </location>
</feature>
<dbReference type="InterPro" id="IPR008537">
    <property type="entry name" value="DUF819"/>
</dbReference>
<feature type="transmembrane region" description="Helical" evidence="1">
    <location>
        <begin position="293"/>
        <end position="315"/>
    </location>
</feature>